<dbReference type="AlphaFoldDB" id="X1PA93"/>
<dbReference type="InterPro" id="IPR001296">
    <property type="entry name" value="Glyco_trans_1"/>
</dbReference>
<comment type="caution">
    <text evidence="3">The sequence shown here is derived from an EMBL/GenBank/DDBJ whole genome shotgun (WGS) entry which is preliminary data.</text>
</comment>
<dbReference type="EMBL" id="BARV01035003">
    <property type="protein sequence ID" value="GAI52768.1"/>
    <property type="molecule type" value="Genomic_DNA"/>
</dbReference>
<keyword evidence="1" id="KW-0808">Transferase</keyword>
<feature type="domain" description="Glycosyl transferase family 1" evidence="2">
    <location>
        <begin position="28"/>
        <end position="193"/>
    </location>
</feature>
<gene>
    <name evidence="3" type="ORF">S06H3_54683</name>
</gene>
<evidence type="ECO:0000259" key="2">
    <source>
        <dbReference type="Pfam" id="PF00534"/>
    </source>
</evidence>
<evidence type="ECO:0000313" key="3">
    <source>
        <dbReference type="EMBL" id="GAI52768.1"/>
    </source>
</evidence>
<feature type="non-terminal residue" evidence="3">
    <location>
        <position position="1"/>
    </location>
</feature>
<reference evidence="3" key="1">
    <citation type="journal article" date="2014" name="Front. Microbiol.">
        <title>High frequency of phylogenetically diverse reductive dehalogenase-homologous genes in deep subseafloor sedimentary metagenomes.</title>
        <authorList>
            <person name="Kawai M."/>
            <person name="Futagami T."/>
            <person name="Toyoda A."/>
            <person name="Takaki Y."/>
            <person name="Nishi S."/>
            <person name="Hori S."/>
            <person name="Arai W."/>
            <person name="Tsubouchi T."/>
            <person name="Morono Y."/>
            <person name="Uchiyama I."/>
            <person name="Ito T."/>
            <person name="Fujiyama A."/>
            <person name="Inagaki F."/>
            <person name="Takami H."/>
        </authorList>
    </citation>
    <scope>NUCLEOTIDE SEQUENCE</scope>
    <source>
        <strain evidence="3">Expedition CK06-06</strain>
    </source>
</reference>
<dbReference type="SUPFAM" id="SSF53756">
    <property type="entry name" value="UDP-Glycosyltransferase/glycogen phosphorylase"/>
    <property type="match status" value="1"/>
</dbReference>
<dbReference type="Pfam" id="PF00534">
    <property type="entry name" value="Glycos_transf_1"/>
    <property type="match status" value="1"/>
</dbReference>
<organism evidence="3">
    <name type="scientific">marine sediment metagenome</name>
    <dbReference type="NCBI Taxonomy" id="412755"/>
    <lineage>
        <taxon>unclassified sequences</taxon>
        <taxon>metagenomes</taxon>
        <taxon>ecological metagenomes</taxon>
    </lineage>
</organism>
<dbReference type="PANTHER" id="PTHR46401">
    <property type="entry name" value="GLYCOSYLTRANSFERASE WBBK-RELATED"/>
    <property type="match status" value="1"/>
</dbReference>
<name>X1PA93_9ZZZZ</name>
<dbReference type="GO" id="GO:0009103">
    <property type="term" value="P:lipopolysaccharide biosynthetic process"/>
    <property type="evidence" value="ECO:0007669"/>
    <property type="project" value="TreeGrafter"/>
</dbReference>
<protein>
    <recommendedName>
        <fullName evidence="2">Glycosyl transferase family 1 domain-containing protein</fullName>
    </recommendedName>
</protein>
<accession>X1PA93</accession>
<dbReference type="PANTHER" id="PTHR46401:SF2">
    <property type="entry name" value="GLYCOSYLTRANSFERASE WBBK-RELATED"/>
    <property type="match status" value="1"/>
</dbReference>
<evidence type="ECO:0000256" key="1">
    <source>
        <dbReference type="ARBA" id="ARBA00022679"/>
    </source>
</evidence>
<proteinExistence type="predicted"/>
<dbReference type="Gene3D" id="3.40.50.2000">
    <property type="entry name" value="Glycogen Phosphorylase B"/>
    <property type="match status" value="2"/>
</dbReference>
<dbReference type="GO" id="GO:0016757">
    <property type="term" value="F:glycosyltransferase activity"/>
    <property type="evidence" value="ECO:0007669"/>
    <property type="project" value="InterPro"/>
</dbReference>
<sequence>FCAKHFGFPSVIIAHGCAPVKREVPIDRAKRSVGVDPKIPIVGYVGFVGGMYKGLETLIEAMMKVRGAALLIAGGTHVGADTQYMLRLKERTLKVLQGRCQWLGWIADERLPLVYGALNCLVYPSRFTTESGALLMALSHGKACLTSRLPPFKEKEKLGALMTFKGVKDLSRKIKRVLKDEMLRKSLEEGARKYAKSVEWSKIAEKHIELYESLVGS</sequence>